<protein>
    <submittedName>
        <fullName evidence="1">Type III secretion system chaperone YscW</fullName>
    </submittedName>
</protein>
<dbReference type="PROSITE" id="PS51257">
    <property type="entry name" value="PROKAR_LIPOPROTEIN"/>
    <property type="match status" value="1"/>
</dbReference>
<dbReference type="InterPro" id="IPR053740">
    <property type="entry name" value="T3SS_Pilotin"/>
</dbReference>
<dbReference type="RefSeq" id="WP_039979108.1">
    <property type="nucleotide sequence ID" value="NZ_BAOJ01000010.1"/>
</dbReference>
<keyword evidence="2" id="KW-1185">Reference proteome</keyword>
<dbReference type="NCBIfam" id="TIGR02567">
    <property type="entry name" value="YscW"/>
    <property type="match status" value="1"/>
</dbReference>
<organism evidence="1 2">
    <name type="scientific">Vibrio sagamiensis NBRC 104589</name>
    <dbReference type="NCBI Taxonomy" id="1219064"/>
    <lineage>
        <taxon>Bacteria</taxon>
        <taxon>Pseudomonadati</taxon>
        <taxon>Pseudomonadota</taxon>
        <taxon>Gammaproteobacteria</taxon>
        <taxon>Vibrionales</taxon>
        <taxon>Vibrionaceae</taxon>
        <taxon>Vibrio</taxon>
    </lineage>
</organism>
<evidence type="ECO:0000313" key="2">
    <source>
        <dbReference type="Proteomes" id="UP000321922"/>
    </source>
</evidence>
<accession>A0A511QDN3</accession>
<comment type="caution">
    <text evidence="1">The sequence shown here is derived from an EMBL/GenBank/DDBJ whole genome shotgun (WGS) entry which is preliminary data.</text>
</comment>
<dbReference type="Proteomes" id="UP000321922">
    <property type="component" value="Unassembled WGS sequence"/>
</dbReference>
<name>A0A511QDN3_9VIBR</name>
<dbReference type="AlphaFoldDB" id="A0A511QDN3"/>
<dbReference type="Gene3D" id="2.60.40.2990">
    <property type="match status" value="1"/>
</dbReference>
<dbReference type="OrthoDB" id="5880174at2"/>
<proteinExistence type="predicted"/>
<dbReference type="EMBL" id="BJXJ01000012">
    <property type="protein sequence ID" value="GEM75425.1"/>
    <property type="molecule type" value="Genomic_DNA"/>
</dbReference>
<sequence length="132" mass="14264">MKLKTIISLFFSFVIQGCTQVIPMSSGFSNALQSDISGWISADGYIPPVSTVVQVEVCAMIENQCLTVSKQDYKGMQLPVHYSILLSPVQAGNGQMKVKATLISSGEILAIKEEPYVFSPGGTNKNIAFDII</sequence>
<evidence type="ECO:0000313" key="1">
    <source>
        <dbReference type="EMBL" id="GEM75425.1"/>
    </source>
</evidence>
<gene>
    <name evidence="1" type="ORF">VSA01S_15370</name>
</gene>
<reference evidence="1 2" key="1">
    <citation type="submission" date="2019-07" db="EMBL/GenBank/DDBJ databases">
        <title>Whole genome shotgun sequence of Vibrio sagamiensis NBRC 104589.</title>
        <authorList>
            <person name="Hosoyama A."/>
            <person name="Uohara A."/>
            <person name="Ohji S."/>
            <person name="Ichikawa N."/>
        </authorList>
    </citation>
    <scope>NUCLEOTIDE SEQUENCE [LARGE SCALE GENOMIC DNA]</scope>
    <source>
        <strain evidence="1 2">NBRC 104589</strain>
    </source>
</reference>